<proteinExistence type="inferred from homology"/>
<evidence type="ECO:0000313" key="8">
    <source>
        <dbReference type="EMBL" id="GAX23088.1"/>
    </source>
</evidence>
<dbReference type="InterPro" id="IPR012292">
    <property type="entry name" value="Globin/Proto"/>
</dbReference>
<dbReference type="PANTHER" id="PTHR46458:SF1">
    <property type="entry name" value="GEO09476P1"/>
    <property type="match status" value="1"/>
</dbReference>
<gene>
    <name evidence="8" type="ORF">FisN_15Hh009</name>
</gene>
<dbReference type="EMBL" id="BDSP01000193">
    <property type="protein sequence ID" value="GAX23088.1"/>
    <property type="molecule type" value="Genomic_DNA"/>
</dbReference>
<dbReference type="Pfam" id="PF00042">
    <property type="entry name" value="Globin"/>
    <property type="match status" value="1"/>
</dbReference>
<reference evidence="8 9" key="1">
    <citation type="journal article" date="2015" name="Plant Cell">
        <title>Oil accumulation by the oleaginous diatom Fistulifera solaris as revealed by the genome and transcriptome.</title>
        <authorList>
            <person name="Tanaka T."/>
            <person name="Maeda Y."/>
            <person name="Veluchamy A."/>
            <person name="Tanaka M."/>
            <person name="Abida H."/>
            <person name="Marechal E."/>
            <person name="Bowler C."/>
            <person name="Muto M."/>
            <person name="Sunaga Y."/>
            <person name="Tanaka M."/>
            <person name="Yoshino T."/>
            <person name="Taniguchi T."/>
            <person name="Fukuda Y."/>
            <person name="Nemoto M."/>
            <person name="Matsumoto M."/>
            <person name="Wong P.S."/>
            <person name="Aburatani S."/>
            <person name="Fujibuchi W."/>
        </authorList>
    </citation>
    <scope>NUCLEOTIDE SEQUENCE [LARGE SCALE GENOMIC DNA]</scope>
    <source>
        <strain evidence="8 9">JPCC DA0580</strain>
    </source>
</reference>
<keyword evidence="3 6" id="KW-0561">Oxygen transport</keyword>
<comment type="similarity">
    <text evidence="6">Belongs to the globin family.</text>
</comment>
<sequence length="159" mass="18173">MVKELNYTTITHVMESWESMKRTKNYETVAGSKLFRRLFDKCPQSKTLFGFPIDIDVDSPELLNSKRFLAHAVYLLEMIDTALNMLGPDIELLTDIMTELGKKHVSYGVKPDMFPIMGDALIYMLRDVLGDEFTDATEEAWKETYGALSADMIRSMVSK</sequence>
<dbReference type="AlphaFoldDB" id="A0A1Z5KAX1"/>
<feature type="domain" description="Globin" evidence="7">
    <location>
        <begin position="4"/>
        <end position="157"/>
    </location>
</feature>
<dbReference type="PROSITE" id="PS01033">
    <property type="entry name" value="GLOBIN"/>
    <property type="match status" value="1"/>
</dbReference>
<dbReference type="Proteomes" id="UP000198406">
    <property type="component" value="Unassembled WGS sequence"/>
</dbReference>
<accession>A0A1Z5KAX1</accession>
<keyword evidence="9" id="KW-1185">Reference proteome</keyword>
<dbReference type="InParanoid" id="A0A1Z5KAX1"/>
<evidence type="ECO:0000256" key="1">
    <source>
        <dbReference type="ARBA" id="ARBA00022448"/>
    </source>
</evidence>
<evidence type="ECO:0000256" key="6">
    <source>
        <dbReference type="RuleBase" id="RU000356"/>
    </source>
</evidence>
<dbReference type="Gene3D" id="1.10.490.10">
    <property type="entry name" value="Globins"/>
    <property type="match status" value="1"/>
</dbReference>
<keyword evidence="2 6" id="KW-0349">Heme</keyword>
<dbReference type="GO" id="GO:0046872">
    <property type="term" value="F:metal ion binding"/>
    <property type="evidence" value="ECO:0007669"/>
    <property type="project" value="UniProtKB-KW"/>
</dbReference>
<dbReference type="InterPro" id="IPR044399">
    <property type="entry name" value="Mb-like_M"/>
</dbReference>
<organism evidence="8 9">
    <name type="scientific">Fistulifera solaris</name>
    <name type="common">Oleaginous diatom</name>
    <dbReference type="NCBI Taxonomy" id="1519565"/>
    <lineage>
        <taxon>Eukaryota</taxon>
        <taxon>Sar</taxon>
        <taxon>Stramenopiles</taxon>
        <taxon>Ochrophyta</taxon>
        <taxon>Bacillariophyta</taxon>
        <taxon>Bacillariophyceae</taxon>
        <taxon>Bacillariophycidae</taxon>
        <taxon>Naviculales</taxon>
        <taxon>Naviculaceae</taxon>
        <taxon>Fistulifera</taxon>
    </lineage>
</organism>
<keyword evidence="1 6" id="KW-0813">Transport</keyword>
<keyword evidence="4" id="KW-0479">Metal-binding</keyword>
<comment type="caution">
    <text evidence="8">The sequence shown here is derived from an EMBL/GenBank/DDBJ whole genome shotgun (WGS) entry which is preliminary data.</text>
</comment>
<dbReference type="GO" id="GO:0005344">
    <property type="term" value="F:oxygen carrier activity"/>
    <property type="evidence" value="ECO:0007669"/>
    <property type="project" value="UniProtKB-KW"/>
</dbReference>
<name>A0A1Z5KAX1_FISSO</name>
<protein>
    <recommendedName>
        <fullName evidence="7">Globin domain-containing protein</fullName>
    </recommendedName>
</protein>
<evidence type="ECO:0000313" key="9">
    <source>
        <dbReference type="Proteomes" id="UP000198406"/>
    </source>
</evidence>
<dbReference type="InterPro" id="IPR009050">
    <property type="entry name" value="Globin-like_sf"/>
</dbReference>
<evidence type="ECO:0000256" key="2">
    <source>
        <dbReference type="ARBA" id="ARBA00022617"/>
    </source>
</evidence>
<dbReference type="InterPro" id="IPR000971">
    <property type="entry name" value="Globin"/>
</dbReference>
<evidence type="ECO:0000256" key="3">
    <source>
        <dbReference type="ARBA" id="ARBA00022621"/>
    </source>
</evidence>
<dbReference type="GO" id="GO:0019825">
    <property type="term" value="F:oxygen binding"/>
    <property type="evidence" value="ECO:0007669"/>
    <property type="project" value="InterPro"/>
</dbReference>
<dbReference type="InterPro" id="IPR050532">
    <property type="entry name" value="Globin-like_OT"/>
</dbReference>
<keyword evidence="5" id="KW-0408">Iron</keyword>
<dbReference type="PANTHER" id="PTHR46458">
    <property type="entry name" value="BLR2807 PROTEIN"/>
    <property type="match status" value="1"/>
</dbReference>
<evidence type="ECO:0000256" key="4">
    <source>
        <dbReference type="ARBA" id="ARBA00022723"/>
    </source>
</evidence>
<dbReference type="SUPFAM" id="SSF46458">
    <property type="entry name" value="Globin-like"/>
    <property type="match status" value="1"/>
</dbReference>
<dbReference type="CDD" id="cd01040">
    <property type="entry name" value="Mb-like"/>
    <property type="match status" value="1"/>
</dbReference>
<evidence type="ECO:0000259" key="7">
    <source>
        <dbReference type="PROSITE" id="PS01033"/>
    </source>
</evidence>
<dbReference type="OrthoDB" id="417967at2759"/>
<dbReference type="GO" id="GO:0020037">
    <property type="term" value="F:heme binding"/>
    <property type="evidence" value="ECO:0007669"/>
    <property type="project" value="InterPro"/>
</dbReference>
<evidence type="ECO:0000256" key="5">
    <source>
        <dbReference type="ARBA" id="ARBA00023004"/>
    </source>
</evidence>